<comment type="catalytic activity">
    <reaction evidence="12 15">
        <text>ATP + H2O = ADP + phosphate + H(+)</text>
        <dbReference type="Rhea" id="RHEA:13065"/>
        <dbReference type="ChEBI" id="CHEBI:15377"/>
        <dbReference type="ChEBI" id="CHEBI:15378"/>
        <dbReference type="ChEBI" id="CHEBI:30616"/>
        <dbReference type="ChEBI" id="CHEBI:43474"/>
        <dbReference type="ChEBI" id="CHEBI:456216"/>
        <dbReference type="EC" id="3.6.4.13"/>
    </reaction>
</comment>
<comment type="subcellular location">
    <subcellularLocation>
        <location evidence="1">Nucleus</location>
        <location evidence="1">Nucleolus</location>
    </subcellularLocation>
</comment>
<dbReference type="InterPro" id="IPR025313">
    <property type="entry name" value="SPB4-like_CTE"/>
</dbReference>
<dbReference type="GO" id="GO:0005524">
    <property type="term" value="F:ATP binding"/>
    <property type="evidence" value="ECO:0007669"/>
    <property type="project" value="UniProtKB-UniRule"/>
</dbReference>
<dbReference type="PROSITE" id="PS00039">
    <property type="entry name" value="DEAD_ATP_HELICASE"/>
    <property type="match status" value="1"/>
</dbReference>
<dbReference type="CDD" id="cd18787">
    <property type="entry name" value="SF2_C_DEAD"/>
    <property type="match status" value="1"/>
</dbReference>
<feature type="compositionally biased region" description="Basic and acidic residues" evidence="16">
    <location>
        <begin position="556"/>
        <end position="566"/>
    </location>
</feature>
<feature type="domain" description="DEAD-box RNA helicase Q" evidence="19">
    <location>
        <begin position="5"/>
        <end position="33"/>
    </location>
</feature>
<dbReference type="InterPro" id="IPR056330">
    <property type="entry name" value="CTT_SPB4"/>
</dbReference>
<dbReference type="GO" id="GO:1902626">
    <property type="term" value="P:assembly of large subunit precursor of preribosome"/>
    <property type="evidence" value="ECO:0007669"/>
    <property type="project" value="EnsemblFungi"/>
</dbReference>
<evidence type="ECO:0000256" key="6">
    <source>
        <dbReference type="ARBA" id="ARBA00022806"/>
    </source>
</evidence>
<dbReference type="Pfam" id="PF13959">
    <property type="entry name" value="CTE_SPB4"/>
    <property type="match status" value="1"/>
</dbReference>
<evidence type="ECO:0000259" key="19">
    <source>
        <dbReference type="PROSITE" id="PS51195"/>
    </source>
</evidence>
<evidence type="ECO:0000256" key="16">
    <source>
        <dbReference type="SAM" id="MobiDB-lite"/>
    </source>
</evidence>
<comment type="domain">
    <text evidence="15">The Q motif is unique to and characteristic of the DEAD box family of RNA helicases and controls ATP binding and hydrolysis.</text>
</comment>
<dbReference type="GO" id="GO:0000470">
    <property type="term" value="P:maturation of LSU-rRNA"/>
    <property type="evidence" value="ECO:0007669"/>
    <property type="project" value="EnsemblFungi"/>
</dbReference>
<evidence type="ECO:0000256" key="2">
    <source>
        <dbReference type="ARBA" id="ARBA00022517"/>
    </source>
</evidence>
<dbReference type="AlphaFoldDB" id="A0A1U7LMT5"/>
<evidence type="ECO:0000256" key="1">
    <source>
        <dbReference type="ARBA" id="ARBA00004604"/>
    </source>
</evidence>
<sequence>MAALWSALDPQLTPWILEAVSLMGFTSMTPVQASTIPLFMKHKDVVVEAVTGSGKTIAFVIPVIERLVRREEEFSPSSIGVLIISPTRELASQIYQVVLSFLSLQTEEAHRHISAQLIVGGTTTPSQDLANFHRDSPTIVIATPGRLNALLSHKSVHVKDLEVLVMDEADRLLDMGFHQVLTSILKILPKQRRTGLFSATMTDAVGYLIRTGLRNPVRVIVKVNSINKTKSTEQRVPASLRVSGIVVHPSEKIVQMVRLLCNSLDENLTKSIVYFSTCACVDYFSSLLSSLPLLRKFALIPLHGKQTSSMRSRNLKKFIALSSSAPAVLFTTDLAARGLDVPDVDLVIQLDPPQDPKSFAHRCGRAGRAGRVGKAVVLLNRGREEEYVEFLQIRRTPVEISPRLGVNGQVLAETDNIDDEVEAVRNKLKMFIRKDRALYEKVFIIDRHLCLIIEGMKAFVSYIKAYSKHQASFIFRIQDLDFTGLASEFALLRLPSMPELKNRIVEYDNEVVNMIAYAFSDKNRERARQKELAEPKPVKIVEPKKKTKNVAWSEKLAARDQKEERRNKRFRKKRALERERKKMDQSSTGDPIQS</sequence>
<feature type="compositionally biased region" description="Polar residues" evidence="16">
    <location>
        <begin position="585"/>
        <end position="594"/>
    </location>
</feature>
<keyword evidence="21" id="KW-1185">Reference proteome</keyword>
<dbReference type="GO" id="GO:0003723">
    <property type="term" value="F:RNA binding"/>
    <property type="evidence" value="ECO:0007669"/>
    <property type="project" value="UniProtKB-UniRule"/>
</dbReference>
<dbReference type="STRING" id="1198029.A0A1U7LMT5"/>
<dbReference type="Gene3D" id="3.40.50.300">
    <property type="entry name" value="P-loop containing nucleotide triphosphate hydrolases"/>
    <property type="match status" value="2"/>
</dbReference>
<dbReference type="PANTHER" id="PTHR24031">
    <property type="entry name" value="RNA HELICASE"/>
    <property type="match status" value="1"/>
</dbReference>
<evidence type="ECO:0000313" key="20">
    <source>
        <dbReference type="EMBL" id="OLL23980.1"/>
    </source>
</evidence>
<dbReference type="PROSITE" id="PS51194">
    <property type="entry name" value="HELICASE_CTER"/>
    <property type="match status" value="1"/>
</dbReference>
<dbReference type="InterPro" id="IPR000629">
    <property type="entry name" value="RNA-helicase_DEAD-box_CS"/>
</dbReference>
<dbReference type="Pfam" id="PF00270">
    <property type="entry name" value="DEAD"/>
    <property type="match status" value="1"/>
</dbReference>
<keyword evidence="8 15" id="KW-0694">RNA-binding</keyword>
<keyword evidence="2" id="KW-0690">Ribosome biogenesis</keyword>
<dbReference type="CDD" id="cd17960">
    <property type="entry name" value="DEADc_DDX55"/>
    <property type="match status" value="1"/>
</dbReference>
<dbReference type="InterPro" id="IPR001650">
    <property type="entry name" value="Helicase_C-like"/>
</dbReference>
<evidence type="ECO:0000259" key="17">
    <source>
        <dbReference type="PROSITE" id="PS51192"/>
    </source>
</evidence>
<dbReference type="InterPro" id="IPR027417">
    <property type="entry name" value="P-loop_NTPase"/>
</dbReference>
<reference evidence="20 21" key="1">
    <citation type="submission" date="2016-04" db="EMBL/GenBank/DDBJ databases">
        <title>Evolutionary innovation and constraint leading to complex multicellularity in the Ascomycota.</title>
        <authorList>
            <person name="Cisse O."/>
            <person name="Nguyen A."/>
            <person name="Hewitt D.A."/>
            <person name="Jedd G."/>
            <person name="Stajich J.E."/>
        </authorList>
    </citation>
    <scope>NUCLEOTIDE SEQUENCE [LARGE SCALE GENOMIC DNA]</scope>
    <source>
        <strain evidence="20 21">DAH-3</strain>
    </source>
</reference>
<keyword evidence="5 14" id="KW-0378">Hydrolase</keyword>
<dbReference type="InterPro" id="IPR011545">
    <property type="entry name" value="DEAD/DEAH_box_helicase_dom"/>
</dbReference>
<keyword evidence="4 14" id="KW-0547">Nucleotide-binding</keyword>
<dbReference type="FunFam" id="3.40.50.300:FF:000877">
    <property type="entry name" value="RNA helicase"/>
    <property type="match status" value="1"/>
</dbReference>
<proteinExistence type="inferred from homology"/>
<comment type="function">
    <text evidence="15">RNA helicase.</text>
</comment>
<comment type="similarity">
    <text evidence="11">Belongs to the DEAD box helicase family. DDX55/SPB4 subfamily.</text>
</comment>
<dbReference type="EMBL" id="LXFE01001045">
    <property type="protein sequence ID" value="OLL23980.1"/>
    <property type="molecule type" value="Genomic_DNA"/>
</dbReference>
<gene>
    <name evidence="20" type="ORF">NEOLI_002213</name>
</gene>
<keyword evidence="10" id="KW-0539">Nucleus</keyword>
<dbReference type="GO" id="GO:0005730">
    <property type="term" value="C:nucleolus"/>
    <property type="evidence" value="ECO:0007669"/>
    <property type="project" value="UniProtKB-SubCell"/>
</dbReference>
<keyword evidence="9" id="KW-0175">Coiled coil</keyword>
<feature type="domain" description="Helicase C-terminal" evidence="18">
    <location>
        <begin position="263"/>
        <end position="417"/>
    </location>
</feature>
<dbReference type="GO" id="GO:0003724">
    <property type="term" value="F:RNA helicase activity"/>
    <property type="evidence" value="ECO:0007669"/>
    <property type="project" value="UniProtKB-EC"/>
</dbReference>
<feature type="region of interest" description="Disordered" evidence="16">
    <location>
        <begin position="551"/>
        <end position="594"/>
    </location>
</feature>
<dbReference type="InterPro" id="IPR014014">
    <property type="entry name" value="RNA_helicase_DEAD_Q_motif"/>
</dbReference>
<evidence type="ECO:0000256" key="11">
    <source>
        <dbReference type="ARBA" id="ARBA00038002"/>
    </source>
</evidence>
<evidence type="ECO:0000256" key="14">
    <source>
        <dbReference type="RuleBase" id="RU000492"/>
    </source>
</evidence>
<dbReference type="PROSITE" id="PS51192">
    <property type="entry name" value="HELICASE_ATP_BIND_1"/>
    <property type="match status" value="1"/>
</dbReference>
<feature type="domain" description="Helicase ATP-binding" evidence="17">
    <location>
        <begin position="36"/>
        <end position="219"/>
    </location>
</feature>
<dbReference type="Pfam" id="PF00271">
    <property type="entry name" value="Helicase_C"/>
    <property type="match status" value="1"/>
</dbReference>
<dbReference type="EC" id="3.6.4.13" evidence="15"/>
<evidence type="ECO:0000256" key="5">
    <source>
        <dbReference type="ARBA" id="ARBA00022801"/>
    </source>
</evidence>
<evidence type="ECO:0000256" key="10">
    <source>
        <dbReference type="ARBA" id="ARBA00023242"/>
    </source>
</evidence>
<dbReference type="SMART" id="SM00487">
    <property type="entry name" value="DEXDc"/>
    <property type="match status" value="1"/>
</dbReference>
<accession>A0A1U7LMT5</accession>
<dbReference type="SUPFAM" id="SSF52540">
    <property type="entry name" value="P-loop containing nucleoside triphosphate hydrolases"/>
    <property type="match status" value="2"/>
</dbReference>
<evidence type="ECO:0000259" key="18">
    <source>
        <dbReference type="PROSITE" id="PS51194"/>
    </source>
</evidence>
<dbReference type="Proteomes" id="UP000186594">
    <property type="component" value="Unassembled WGS sequence"/>
</dbReference>
<evidence type="ECO:0000256" key="8">
    <source>
        <dbReference type="ARBA" id="ARBA00022884"/>
    </source>
</evidence>
<dbReference type="GO" id="GO:0030687">
    <property type="term" value="C:preribosome, large subunit precursor"/>
    <property type="evidence" value="ECO:0007669"/>
    <property type="project" value="EnsemblFungi"/>
</dbReference>
<keyword evidence="3" id="KW-0698">rRNA processing</keyword>
<evidence type="ECO:0000256" key="7">
    <source>
        <dbReference type="ARBA" id="ARBA00022840"/>
    </source>
</evidence>
<keyword evidence="7 14" id="KW-0067">ATP-binding</keyword>
<evidence type="ECO:0000256" key="3">
    <source>
        <dbReference type="ARBA" id="ARBA00022552"/>
    </source>
</evidence>
<feature type="short sequence motif" description="Q motif" evidence="13">
    <location>
        <begin position="5"/>
        <end position="33"/>
    </location>
</feature>
<evidence type="ECO:0000256" key="4">
    <source>
        <dbReference type="ARBA" id="ARBA00022741"/>
    </source>
</evidence>
<dbReference type="GO" id="GO:0030686">
    <property type="term" value="C:90S preribosome"/>
    <property type="evidence" value="ECO:0007669"/>
    <property type="project" value="EnsemblFungi"/>
</dbReference>
<dbReference type="SMART" id="SM00490">
    <property type="entry name" value="HELICc"/>
    <property type="match status" value="1"/>
</dbReference>
<evidence type="ECO:0000256" key="9">
    <source>
        <dbReference type="ARBA" id="ARBA00023054"/>
    </source>
</evidence>
<evidence type="ECO:0000256" key="15">
    <source>
        <dbReference type="RuleBase" id="RU365068"/>
    </source>
</evidence>
<protein>
    <recommendedName>
        <fullName evidence="15">ATP-dependent RNA helicase</fullName>
        <ecNumber evidence="15">3.6.4.13</ecNumber>
    </recommendedName>
</protein>
<dbReference type="GO" id="GO:0016887">
    <property type="term" value="F:ATP hydrolysis activity"/>
    <property type="evidence" value="ECO:0007669"/>
    <property type="project" value="RHEA"/>
</dbReference>
<dbReference type="Pfam" id="PF23681">
    <property type="entry name" value="CTT_SPB4"/>
    <property type="match status" value="1"/>
</dbReference>
<name>A0A1U7LMT5_NEOID</name>
<evidence type="ECO:0000256" key="13">
    <source>
        <dbReference type="PROSITE-ProRule" id="PRU00552"/>
    </source>
</evidence>
<evidence type="ECO:0000256" key="12">
    <source>
        <dbReference type="ARBA" id="ARBA00047984"/>
    </source>
</evidence>
<evidence type="ECO:0000313" key="21">
    <source>
        <dbReference type="Proteomes" id="UP000186594"/>
    </source>
</evidence>
<dbReference type="SMART" id="SM01178">
    <property type="entry name" value="DUF4217"/>
    <property type="match status" value="1"/>
</dbReference>
<dbReference type="OrthoDB" id="7396459at2759"/>
<dbReference type="InterPro" id="IPR014001">
    <property type="entry name" value="Helicase_ATP-bd"/>
</dbReference>
<keyword evidence="6 14" id="KW-0347">Helicase</keyword>
<comment type="caution">
    <text evidence="20">The sequence shown here is derived from an EMBL/GenBank/DDBJ whole genome shotgun (WGS) entry which is preliminary data.</text>
</comment>
<organism evidence="20 21">
    <name type="scientific">Neolecta irregularis (strain DAH-3)</name>
    <dbReference type="NCBI Taxonomy" id="1198029"/>
    <lineage>
        <taxon>Eukaryota</taxon>
        <taxon>Fungi</taxon>
        <taxon>Dikarya</taxon>
        <taxon>Ascomycota</taxon>
        <taxon>Taphrinomycotina</taxon>
        <taxon>Neolectales</taxon>
        <taxon>Neolectaceae</taxon>
        <taxon>Neolecta</taxon>
    </lineage>
</organism>
<dbReference type="GO" id="GO:0005654">
    <property type="term" value="C:nucleoplasm"/>
    <property type="evidence" value="ECO:0007669"/>
    <property type="project" value="EnsemblFungi"/>
</dbReference>
<dbReference type="OMA" id="AYKEHEC"/>
<dbReference type="PROSITE" id="PS51195">
    <property type="entry name" value="Q_MOTIF"/>
    <property type="match status" value="1"/>
</dbReference>